<evidence type="ECO:0000313" key="2">
    <source>
        <dbReference type="EMBL" id="MDQ7248667.1"/>
    </source>
</evidence>
<dbReference type="Proteomes" id="UP001230156">
    <property type="component" value="Unassembled WGS sequence"/>
</dbReference>
<accession>A0ABU0YN60</accession>
<dbReference type="EMBL" id="JAUYVI010000004">
    <property type="protein sequence ID" value="MDQ7248667.1"/>
    <property type="molecule type" value="Genomic_DNA"/>
</dbReference>
<reference evidence="3" key="1">
    <citation type="submission" date="2023-08" db="EMBL/GenBank/DDBJ databases">
        <title>Rhodospirillaceae gen. nov., a novel taxon isolated from the Yangtze River Yuezi River estuary sludge.</title>
        <authorList>
            <person name="Ruan L."/>
        </authorList>
    </citation>
    <scope>NUCLEOTIDE SEQUENCE [LARGE SCALE GENOMIC DNA]</scope>
    <source>
        <strain evidence="3">R-7</strain>
    </source>
</reference>
<protein>
    <submittedName>
        <fullName evidence="2">Uncharacterized protein</fullName>
    </submittedName>
</protein>
<feature type="region of interest" description="Disordered" evidence="1">
    <location>
        <begin position="1"/>
        <end position="33"/>
    </location>
</feature>
<name>A0ABU0YN60_9PROT</name>
<evidence type="ECO:0000313" key="3">
    <source>
        <dbReference type="Proteomes" id="UP001230156"/>
    </source>
</evidence>
<proteinExistence type="predicted"/>
<keyword evidence="3" id="KW-1185">Reference proteome</keyword>
<feature type="region of interest" description="Disordered" evidence="1">
    <location>
        <begin position="52"/>
        <end position="75"/>
    </location>
</feature>
<organism evidence="2 3">
    <name type="scientific">Dongia sedimenti</name>
    <dbReference type="NCBI Taxonomy" id="3064282"/>
    <lineage>
        <taxon>Bacteria</taxon>
        <taxon>Pseudomonadati</taxon>
        <taxon>Pseudomonadota</taxon>
        <taxon>Alphaproteobacteria</taxon>
        <taxon>Rhodospirillales</taxon>
        <taxon>Dongiaceae</taxon>
        <taxon>Dongia</taxon>
    </lineage>
</organism>
<evidence type="ECO:0000256" key="1">
    <source>
        <dbReference type="SAM" id="MobiDB-lite"/>
    </source>
</evidence>
<gene>
    <name evidence="2" type="ORF">Q8A70_13360</name>
</gene>
<comment type="caution">
    <text evidence="2">The sequence shown here is derived from an EMBL/GenBank/DDBJ whole genome shotgun (WGS) entry which is preliminary data.</text>
</comment>
<feature type="region of interest" description="Disordered" evidence="1">
    <location>
        <begin position="154"/>
        <end position="177"/>
    </location>
</feature>
<feature type="compositionally biased region" description="Basic residues" evidence="1">
    <location>
        <begin position="66"/>
        <end position="75"/>
    </location>
</feature>
<feature type="compositionally biased region" description="Basic and acidic residues" evidence="1">
    <location>
        <begin position="165"/>
        <end position="177"/>
    </location>
</feature>
<dbReference type="RefSeq" id="WP_379956150.1">
    <property type="nucleotide sequence ID" value="NZ_JAUYVI010000004.1"/>
</dbReference>
<sequence length="177" mass="19836">MPKPSASLSRSHKVAEYLQHPPRQNSQHQGEPFEPLLCGMRASAVAPPMGARHARQERGTGACRESRKKQRPHRGRLGGIGGFVCSNRADPHMICAFIWWPAVNGKGTGRLLCDNGQNGDMTYDRTDPERIKTVTQLDNGGRFEFILHEYREFPNTEPFPSDGALGDRRGHDRPPRQ</sequence>